<evidence type="ECO:0000313" key="3">
    <source>
        <dbReference type="Proteomes" id="UP000034805"/>
    </source>
</evidence>
<evidence type="ECO:0000313" key="2">
    <source>
        <dbReference type="EMBL" id="KPP79765.1"/>
    </source>
</evidence>
<sequence>MFAEQPKYDLFHMLDKLSLYQGLLSNFPDIIHLQKETLEDNRHIMAPMVTFSITNGRFRFVAHGGFVALLAAGRGSHQITKPSGIRWSAAKRAECWDPRRFLSIAVYHHSSGHTGVEIVASRQALRSPVGMGQNRRPRPHVQGVLTVSEIPGVDLEMGVVYMQRQ</sequence>
<accession>A0A0P7ZF92</accession>
<feature type="domain" description="Sorting nexin protein WASP-binding" evidence="1">
    <location>
        <begin position="1"/>
        <end position="42"/>
    </location>
</feature>
<protein>
    <recommendedName>
        <fullName evidence="1">Sorting nexin protein WASP-binding domain-containing protein</fullName>
    </recommendedName>
</protein>
<dbReference type="InterPro" id="IPR027267">
    <property type="entry name" value="AH/BAR_dom_sf"/>
</dbReference>
<gene>
    <name evidence="2" type="ORF">Z043_100626</name>
</gene>
<dbReference type="EMBL" id="JARO02000130">
    <property type="protein sequence ID" value="KPP79765.1"/>
    <property type="molecule type" value="Genomic_DNA"/>
</dbReference>
<proteinExistence type="predicted"/>
<dbReference type="Proteomes" id="UP000034805">
    <property type="component" value="Unassembled WGS sequence"/>
</dbReference>
<dbReference type="InterPro" id="IPR019497">
    <property type="entry name" value="Sorting_nexin_WASP-bd-dom"/>
</dbReference>
<dbReference type="AlphaFoldDB" id="A0A0P7ZF92"/>
<dbReference type="Gene3D" id="1.20.1270.60">
    <property type="entry name" value="Arfaptin homology (AH) domain/BAR domain"/>
    <property type="match status" value="1"/>
</dbReference>
<name>A0A0P7ZF92_SCLFO</name>
<reference evidence="2 3" key="1">
    <citation type="submission" date="2015-08" db="EMBL/GenBank/DDBJ databases">
        <title>The genome of the Asian arowana (Scleropages formosus).</title>
        <authorList>
            <person name="Tan M.H."/>
            <person name="Gan H.M."/>
            <person name="Croft L.J."/>
            <person name="Austin C.M."/>
        </authorList>
    </citation>
    <scope>NUCLEOTIDE SEQUENCE [LARGE SCALE GENOMIC DNA]</scope>
    <source>
        <strain evidence="2">Aro1</strain>
    </source>
</reference>
<organism evidence="2 3">
    <name type="scientific">Scleropages formosus</name>
    <name type="common">Asian bonytongue</name>
    <name type="synonym">Osteoglossum formosum</name>
    <dbReference type="NCBI Taxonomy" id="113540"/>
    <lineage>
        <taxon>Eukaryota</taxon>
        <taxon>Metazoa</taxon>
        <taxon>Chordata</taxon>
        <taxon>Craniata</taxon>
        <taxon>Vertebrata</taxon>
        <taxon>Euteleostomi</taxon>
        <taxon>Actinopterygii</taxon>
        <taxon>Neopterygii</taxon>
        <taxon>Teleostei</taxon>
        <taxon>Osteoglossocephala</taxon>
        <taxon>Osteoglossomorpha</taxon>
        <taxon>Osteoglossiformes</taxon>
        <taxon>Osteoglossidae</taxon>
        <taxon>Scleropages</taxon>
    </lineage>
</organism>
<evidence type="ECO:0000259" key="1">
    <source>
        <dbReference type="Pfam" id="PF10456"/>
    </source>
</evidence>
<dbReference type="Pfam" id="PF10456">
    <property type="entry name" value="BAR_3_WASP_bdg"/>
    <property type="match status" value="1"/>
</dbReference>
<comment type="caution">
    <text evidence="2">The sequence shown here is derived from an EMBL/GenBank/DDBJ whole genome shotgun (WGS) entry which is preliminary data.</text>
</comment>